<protein>
    <recommendedName>
        <fullName evidence="1">DUF4817 domain-containing protein</fullName>
    </recommendedName>
</protein>
<comment type="caution">
    <text evidence="2">The sequence shown here is derived from an EMBL/GenBank/DDBJ whole genome shotgun (WGS) entry which is preliminary data.</text>
</comment>
<reference evidence="2 3" key="1">
    <citation type="journal article" date="2019" name="Sci. Rep.">
        <title>Orb-weaving spider Araneus ventricosus genome elucidates the spidroin gene catalogue.</title>
        <authorList>
            <person name="Kono N."/>
            <person name="Nakamura H."/>
            <person name="Ohtoshi R."/>
            <person name="Moran D.A.P."/>
            <person name="Shinohara A."/>
            <person name="Yoshida Y."/>
            <person name="Fujiwara M."/>
            <person name="Mori M."/>
            <person name="Tomita M."/>
            <person name="Arakawa K."/>
        </authorList>
    </citation>
    <scope>NUCLEOTIDE SEQUENCE [LARGE SCALE GENOMIC DNA]</scope>
</reference>
<evidence type="ECO:0000313" key="3">
    <source>
        <dbReference type="Proteomes" id="UP000499080"/>
    </source>
</evidence>
<dbReference type="Proteomes" id="UP000499080">
    <property type="component" value="Unassembled WGS sequence"/>
</dbReference>
<proteinExistence type="predicted"/>
<dbReference type="InterPro" id="IPR032135">
    <property type="entry name" value="DUF4817"/>
</dbReference>
<organism evidence="2 3">
    <name type="scientific">Araneus ventricosus</name>
    <name type="common">Orbweaver spider</name>
    <name type="synonym">Epeira ventricosa</name>
    <dbReference type="NCBI Taxonomy" id="182803"/>
    <lineage>
        <taxon>Eukaryota</taxon>
        <taxon>Metazoa</taxon>
        <taxon>Ecdysozoa</taxon>
        <taxon>Arthropoda</taxon>
        <taxon>Chelicerata</taxon>
        <taxon>Arachnida</taxon>
        <taxon>Araneae</taxon>
        <taxon>Araneomorphae</taxon>
        <taxon>Entelegynae</taxon>
        <taxon>Araneoidea</taxon>
        <taxon>Araneidae</taxon>
        <taxon>Araneus</taxon>
    </lineage>
</organism>
<evidence type="ECO:0000259" key="1">
    <source>
        <dbReference type="Pfam" id="PF16087"/>
    </source>
</evidence>
<dbReference type="EMBL" id="BGPR01023186">
    <property type="protein sequence ID" value="GBN90154.1"/>
    <property type="molecule type" value="Genomic_DNA"/>
</dbReference>
<gene>
    <name evidence="2" type="ORF">AVEN_67909_1</name>
</gene>
<name>A0A4Y2SPC3_ARAVE</name>
<evidence type="ECO:0000313" key="2">
    <source>
        <dbReference type="EMBL" id="GBN90154.1"/>
    </source>
</evidence>
<dbReference type="AlphaFoldDB" id="A0A4Y2SPC3"/>
<sequence length="105" mass="11917">MRMECHTCSPETTAIKRMFLLGCALNLRVMAKFGINGYSKMLLIYGECGHKAKSGAGLYRECFPESPHTTRQIILEVVKRLRETGCVTSRPRVRRPRNVRTQSAT</sequence>
<feature type="domain" description="DUF4817" evidence="1">
    <location>
        <begin position="39"/>
        <end position="88"/>
    </location>
</feature>
<keyword evidence="3" id="KW-1185">Reference proteome</keyword>
<accession>A0A4Y2SPC3</accession>
<dbReference type="Pfam" id="PF16087">
    <property type="entry name" value="DUF4817"/>
    <property type="match status" value="1"/>
</dbReference>